<dbReference type="PANTHER" id="PTHR33221">
    <property type="entry name" value="WINGED HELIX-TURN-HELIX TRANSCRIPTIONAL REGULATOR, RRF2 FAMILY"/>
    <property type="match status" value="1"/>
</dbReference>
<dbReference type="PROSITE" id="PS51197">
    <property type="entry name" value="HTH_RRF2_2"/>
    <property type="match status" value="1"/>
</dbReference>
<keyword evidence="2" id="KW-1185">Reference proteome</keyword>
<dbReference type="InterPro" id="IPR030489">
    <property type="entry name" value="TR_Rrf2-type_CS"/>
</dbReference>
<dbReference type="PANTHER" id="PTHR33221:SF15">
    <property type="entry name" value="HTH-TYPE TRANSCRIPTIONAL REGULATOR YWGB-RELATED"/>
    <property type="match status" value="1"/>
</dbReference>
<accession>A0A4R7ES47</accession>
<dbReference type="RefSeq" id="WP_133713582.1">
    <property type="nucleotide sequence ID" value="NZ_SOAG01000033.1"/>
</dbReference>
<name>A0A4R7ES47_9FLAO</name>
<dbReference type="EMBL" id="SOAG01000033">
    <property type="protein sequence ID" value="TDS52078.1"/>
    <property type="molecule type" value="Genomic_DNA"/>
</dbReference>
<reference evidence="1 2" key="1">
    <citation type="submission" date="2019-03" db="EMBL/GenBank/DDBJ databases">
        <title>Genomic Encyclopedia of Archaeal and Bacterial Type Strains, Phase II (KMG-II): from individual species to whole genera.</title>
        <authorList>
            <person name="Goeker M."/>
        </authorList>
    </citation>
    <scope>NUCLEOTIDE SEQUENCE [LARGE SCALE GENOMIC DNA]</scope>
    <source>
        <strain evidence="1 2">DSM 28213</strain>
    </source>
</reference>
<dbReference type="AlphaFoldDB" id="A0A4R7ES47"/>
<gene>
    <name evidence="1" type="ORF">C8P70_13312</name>
</gene>
<dbReference type="InterPro" id="IPR000944">
    <property type="entry name" value="Tscrpt_reg_Rrf2"/>
</dbReference>
<comment type="caution">
    <text evidence="1">The sequence shown here is derived from an EMBL/GenBank/DDBJ whole genome shotgun (WGS) entry which is preliminary data.</text>
</comment>
<evidence type="ECO:0000313" key="1">
    <source>
        <dbReference type="EMBL" id="TDS52078.1"/>
    </source>
</evidence>
<dbReference type="OrthoDB" id="9808360at2"/>
<proteinExistence type="predicted"/>
<dbReference type="GO" id="GO:0003700">
    <property type="term" value="F:DNA-binding transcription factor activity"/>
    <property type="evidence" value="ECO:0007669"/>
    <property type="project" value="TreeGrafter"/>
</dbReference>
<organism evidence="1 2">
    <name type="scientific">Myroides indicus</name>
    <dbReference type="NCBI Taxonomy" id="1323422"/>
    <lineage>
        <taxon>Bacteria</taxon>
        <taxon>Pseudomonadati</taxon>
        <taxon>Bacteroidota</taxon>
        <taxon>Flavobacteriia</taxon>
        <taxon>Flavobacteriales</taxon>
        <taxon>Flavobacteriaceae</taxon>
        <taxon>Myroides</taxon>
    </lineage>
</organism>
<dbReference type="Gene3D" id="1.10.10.10">
    <property type="entry name" value="Winged helix-like DNA-binding domain superfamily/Winged helix DNA-binding domain"/>
    <property type="match status" value="1"/>
</dbReference>
<dbReference type="Proteomes" id="UP000295215">
    <property type="component" value="Unassembled WGS sequence"/>
</dbReference>
<dbReference type="InterPro" id="IPR036388">
    <property type="entry name" value="WH-like_DNA-bd_sf"/>
</dbReference>
<dbReference type="PROSITE" id="PS01332">
    <property type="entry name" value="HTH_RRF2_1"/>
    <property type="match status" value="1"/>
</dbReference>
<dbReference type="SUPFAM" id="SSF46785">
    <property type="entry name" value="Winged helix' DNA-binding domain"/>
    <property type="match status" value="1"/>
</dbReference>
<dbReference type="Pfam" id="PF02082">
    <property type="entry name" value="Rrf2"/>
    <property type="match status" value="1"/>
</dbReference>
<dbReference type="NCBIfam" id="TIGR00738">
    <property type="entry name" value="rrf2_super"/>
    <property type="match status" value="1"/>
</dbReference>
<protein>
    <submittedName>
        <fullName evidence="1">BadM/Rrf2 family transcriptional regulator</fullName>
    </submittedName>
</protein>
<evidence type="ECO:0000313" key="2">
    <source>
        <dbReference type="Proteomes" id="UP000295215"/>
    </source>
</evidence>
<dbReference type="GO" id="GO:0005829">
    <property type="term" value="C:cytosol"/>
    <property type="evidence" value="ECO:0007669"/>
    <property type="project" value="TreeGrafter"/>
</dbReference>
<sequence length="145" mass="15853">MFSKACEYAIRSVIFVATSSMKGERVGFKEIAKEVGAPEAFTAKILQKLAKSGIILSIKGVGGGFEIPVEGLKEIRLCEIVNVIDGDSIYKGCGLGLPKCSETHPCPVHEKFKEIRENLRQMLETTTIEELSMGIKSGDTFLKIQ</sequence>
<dbReference type="InterPro" id="IPR036390">
    <property type="entry name" value="WH_DNA-bd_sf"/>
</dbReference>